<evidence type="ECO:0000256" key="2">
    <source>
        <dbReference type="PROSITE-ProRule" id="PRU00504"/>
    </source>
</evidence>
<sequence length="649" mass="70972">MEPEVLTSPLQNEDPMNLDPMKLESNDVNVLYAENTADSKRLSTCSKASTSVQGHDVLEEEALYIAGNEPERKNSTASPPDITNKHHHNAENDDNPIPAPDVYVVSDKINAEDSAMYTASEENEESNPKVGSIDEEEKAKVKHGDSTAAMNLNSKRNANRPQPDTKEDDAKNQTWQDELSEDIDIEPYAVADMCDHETYLGTAASKAPQTTGLSDTGKTCSDPGAQEPQDPNNKQFPNPMYGTNVRQRASEDSGVHKLQNPPNVDQIKTNPIYDNDPQQASAIIAGVVTGVSHNTQVQTASPTQDINSWSTFNVTEPTSTIIAVITSSDGTNETIFEGIHGTDPSNVGSSHGTNNPPTLESVEQTACEGKTMELSCAADKLLVIDDAFYGRRTKKGCGCHWLLLKGCNKCEKTDNSPDAVSPHADVRLTCQGVQQCSEKVTKMNFRDPCPGTKKYLEVSYHCEEKGQRVTFGGKGKGPGQFRTPRGLTVSSTNEIFVTDVHNKRIQVFSMEGVFLRSFLTENMEPQDISADRNDSLWSVTVDKKGNIFIADMVNHRVLKYDKNGVYLSSFGSRGAGAGNLFNPSGICVDSLGRVIVADSWNRRVEMFTAEGDHVRTIAYIHDPEHVAAGGEGQLVVSHQDHFVTIFPKY</sequence>
<feature type="domain" description="SUEL-type lectin" evidence="4">
    <location>
        <begin position="366"/>
        <end position="463"/>
    </location>
</feature>
<dbReference type="CDD" id="cd05819">
    <property type="entry name" value="NHL"/>
    <property type="match status" value="1"/>
</dbReference>
<dbReference type="InterPro" id="IPR043159">
    <property type="entry name" value="Lectin_gal-bd_sf"/>
</dbReference>
<feature type="compositionally biased region" description="Polar residues" evidence="3">
    <location>
        <begin position="148"/>
        <end position="162"/>
    </location>
</feature>
<dbReference type="GO" id="GO:0061630">
    <property type="term" value="F:ubiquitin protein ligase activity"/>
    <property type="evidence" value="ECO:0007669"/>
    <property type="project" value="TreeGrafter"/>
</dbReference>
<feature type="region of interest" description="Disordered" evidence="3">
    <location>
        <begin position="1"/>
        <end position="20"/>
    </location>
</feature>
<evidence type="ECO:0000256" key="1">
    <source>
        <dbReference type="ARBA" id="ARBA00022737"/>
    </source>
</evidence>
<feature type="region of interest" description="Disordered" evidence="3">
    <location>
        <begin position="62"/>
        <end position="175"/>
    </location>
</feature>
<feature type="repeat" description="NHL" evidence="2">
    <location>
        <begin position="471"/>
        <end position="511"/>
    </location>
</feature>
<evidence type="ECO:0000313" key="5">
    <source>
        <dbReference type="EMBL" id="CAH1249790.1"/>
    </source>
</evidence>
<proteinExistence type="predicted"/>
<evidence type="ECO:0000256" key="3">
    <source>
        <dbReference type="SAM" id="MobiDB-lite"/>
    </source>
</evidence>
<evidence type="ECO:0000313" key="6">
    <source>
        <dbReference type="Proteomes" id="UP000838412"/>
    </source>
</evidence>
<gene>
    <name evidence="5" type="primary">TRIM71</name>
    <name evidence="5" type="ORF">BLAG_LOCUS10772</name>
</gene>
<feature type="compositionally biased region" description="Polar residues" evidence="3">
    <location>
        <begin position="260"/>
        <end position="269"/>
    </location>
</feature>
<dbReference type="Gene3D" id="2.60.120.740">
    <property type="match status" value="1"/>
</dbReference>
<feature type="repeat" description="NHL" evidence="2">
    <location>
        <begin position="567"/>
        <end position="610"/>
    </location>
</feature>
<dbReference type="CDD" id="cd22823">
    <property type="entry name" value="Gal_Rha_Lectin"/>
    <property type="match status" value="1"/>
</dbReference>
<dbReference type="SUPFAM" id="SSF101898">
    <property type="entry name" value="NHL repeat"/>
    <property type="match status" value="1"/>
</dbReference>
<dbReference type="GO" id="GO:0030246">
    <property type="term" value="F:carbohydrate binding"/>
    <property type="evidence" value="ECO:0007669"/>
    <property type="project" value="InterPro"/>
</dbReference>
<dbReference type="AlphaFoldDB" id="A0A8K0EIN5"/>
<keyword evidence="1" id="KW-0677">Repeat</keyword>
<dbReference type="InterPro" id="IPR001258">
    <property type="entry name" value="NHL_repeat"/>
</dbReference>
<dbReference type="Gene3D" id="2.120.10.30">
    <property type="entry name" value="TolB, C-terminal domain"/>
    <property type="match status" value="2"/>
</dbReference>
<feature type="repeat" description="NHL" evidence="2">
    <location>
        <begin position="537"/>
        <end position="563"/>
    </location>
</feature>
<feature type="region of interest" description="Disordered" evidence="3">
    <location>
        <begin position="205"/>
        <end position="270"/>
    </location>
</feature>
<evidence type="ECO:0000259" key="4">
    <source>
        <dbReference type="PROSITE" id="PS50228"/>
    </source>
</evidence>
<reference evidence="5" key="1">
    <citation type="submission" date="2022-01" db="EMBL/GenBank/DDBJ databases">
        <authorList>
            <person name="Braso-Vives M."/>
        </authorList>
    </citation>
    <scope>NUCLEOTIDE SEQUENCE</scope>
</reference>
<dbReference type="Proteomes" id="UP000838412">
    <property type="component" value="Chromosome 17"/>
</dbReference>
<accession>A0A8K0EIN5</accession>
<dbReference type="PANTHER" id="PTHR24104">
    <property type="entry name" value="E3 UBIQUITIN-PROTEIN LIGASE NHLRC1-RELATED"/>
    <property type="match status" value="1"/>
</dbReference>
<dbReference type="PROSITE" id="PS51125">
    <property type="entry name" value="NHL"/>
    <property type="match status" value="3"/>
</dbReference>
<dbReference type="InterPro" id="IPR000922">
    <property type="entry name" value="Lectin_gal-bd_dom"/>
</dbReference>
<protein>
    <submittedName>
        <fullName evidence="5">TRIM71 protein</fullName>
    </submittedName>
</protein>
<dbReference type="OrthoDB" id="10221035at2759"/>
<dbReference type="InterPro" id="IPR011042">
    <property type="entry name" value="6-blade_b-propeller_TolB-like"/>
</dbReference>
<dbReference type="InterPro" id="IPR050952">
    <property type="entry name" value="TRIM-NHL_E3_ligases"/>
</dbReference>
<dbReference type="Pfam" id="PF02140">
    <property type="entry name" value="SUEL_Lectin"/>
    <property type="match status" value="1"/>
</dbReference>
<keyword evidence="6" id="KW-1185">Reference proteome</keyword>
<name>A0A8K0EIN5_BRALA</name>
<feature type="compositionally biased region" description="Polar residues" evidence="3">
    <location>
        <begin position="207"/>
        <end position="219"/>
    </location>
</feature>
<organism evidence="5 6">
    <name type="scientific">Branchiostoma lanceolatum</name>
    <name type="common">Common lancelet</name>
    <name type="synonym">Amphioxus lanceolatum</name>
    <dbReference type="NCBI Taxonomy" id="7740"/>
    <lineage>
        <taxon>Eukaryota</taxon>
        <taxon>Metazoa</taxon>
        <taxon>Chordata</taxon>
        <taxon>Cephalochordata</taxon>
        <taxon>Leptocardii</taxon>
        <taxon>Amphioxiformes</taxon>
        <taxon>Branchiostomatidae</taxon>
        <taxon>Branchiostoma</taxon>
    </lineage>
</organism>
<dbReference type="PANTHER" id="PTHR24104:SF50">
    <property type="entry name" value="SMP-30_GLUCONOLACTONASE_LRE-LIKE REGION DOMAIN-CONTAINING PROTEIN"/>
    <property type="match status" value="1"/>
</dbReference>
<dbReference type="PROSITE" id="PS50228">
    <property type="entry name" value="SUEL_LECTIN"/>
    <property type="match status" value="1"/>
</dbReference>
<dbReference type="GO" id="GO:0000209">
    <property type="term" value="P:protein polyubiquitination"/>
    <property type="evidence" value="ECO:0007669"/>
    <property type="project" value="TreeGrafter"/>
</dbReference>
<dbReference type="EMBL" id="OV696702">
    <property type="protein sequence ID" value="CAH1249790.1"/>
    <property type="molecule type" value="Genomic_DNA"/>
</dbReference>
<dbReference type="Pfam" id="PF01436">
    <property type="entry name" value="NHL"/>
    <property type="match status" value="2"/>
</dbReference>
<dbReference type="GO" id="GO:0043161">
    <property type="term" value="P:proteasome-mediated ubiquitin-dependent protein catabolic process"/>
    <property type="evidence" value="ECO:0007669"/>
    <property type="project" value="TreeGrafter"/>
</dbReference>